<keyword evidence="2" id="KW-0433">Leucine-rich repeat</keyword>
<keyword evidence="6" id="KW-0325">Glycoprotein</keyword>
<dbReference type="Pfam" id="PF00560">
    <property type="entry name" value="LRR_1"/>
    <property type="match status" value="2"/>
</dbReference>
<dbReference type="Proteomes" id="UP001237642">
    <property type="component" value="Unassembled WGS sequence"/>
</dbReference>
<evidence type="ECO:0008006" key="10">
    <source>
        <dbReference type="Google" id="ProtNLM"/>
    </source>
</evidence>
<organism evidence="8 9">
    <name type="scientific">Heracleum sosnowskyi</name>
    <dbReference type="NCBI Taxonomy" id="360622"/>
    <lineage>
        <taxon>Eukaryota</taxon>
        <taxon>Viridiplantae</taxon>
        <taxon>Streptophyta</taxon>
        <taxon>Embryophyta</taxon>
        <taxon>Tracheophyta</taxon>
        <taxon>Spermatophyta</taxon>
        <taxon>Magnoliopsida</taxon>
        <taxon>eudicotyledons</taxon>
        <taxon>Gunneridae</taxon>
        <taxon>Pentapetalae</taxon>
        <taxon>asterids</taxon>
        <taxon>campanulids</taxon>
        <taxon>Apiales</taxon>
        <taxon>Apiaceae</taxon>
        <taxon>Apioideae</taxon>
        <taxon>apioid superclade</taxon>
        <taxon>Tordylieae</taxon>
        <taxon>Tordyliinae</taxon>
        <taxon>Heracleum</taxon>
    </lineage>
</organism>
<evidence type="ECO:0000256" key="6">
    <source>
        <dbReference type="ARBA" id="ARBA00023180"/>
    </source>
</evidence>
<feature type="transmembrane region" description="Helical" evidence="7">
    <location>
        <begin position="168"/>
        <end position="190"/>
    </location>
</feature>
<comment type="subcellular location">
    <subcellularLocation>
        <location evidence="1">Membrane</location>
        <topology evidence="1">Single-pass type I membrane protein</topology>
    </subcellularLocation>
</comment>
<dbReference type="PANTHER" id="PTHR48006:SF66">
    <property type="entry name" value="PROTEIN KINASE DOMAIN-CONTAINING PROTEIN"/>
    <property type="match status" value="1"/>
</dbReference>
<evidence type="ECO:0000256" key="2">
    <source>
        <dbReference type="ARBA" id="ARBA00022614"/>
    </source>
</evidence>
<evidence type="ECO:0000256" key="3">
    <source>
        <dbReference type="ARBA" id="ARBA00022729"/>
    </source>
</evidence>
<name>A0AAD8J0V5_9APIA</name>
<dbReference type="Gene3D" id="3.80.10.10">
    <property type="entry name" value="Ribonuclease Inhibitor"/>
    <property type="match status" value="1"/>
</dbReference>
<dbReference type="SUPFAM" id="SSF52058">
    <property type="entry name" value="L domain-like"/>
    <property type="match status" value="1"/>
</dbReference>
<keyword evidence="7" id="KW-1133">Transmembrane helix</keyword>
<evidence type="ECO:0000256" key="7">
    <source>
        <dbReference type="SAM" id="Phobius"/>
    </source>
</evidence>
<evidence type="ECO:0000313" key="8">
    <source>
        <dbReference type="EMBL" id="KAK1395256.1"/>
    </source>
</evidence>
<reference evidence="8" key="1">
    <citation type="submission" date="2023-02" db="EMBL/GenBank/DDBJ databases">
        <title>Genome of toxic invasive species Heracleum sosnowskyi carries increased number of genes despite the absence of recent whole-genome duplications.</title>
        <authorList>
            <person name="Schelkunov M."/>
            <person name="Shtratnikova V."/>
            <person name="Makarenko M."/>
            <person name="Klepikova A."/>
            <person name="Omelchenko D."/>
            <person name="Novikova G."/>
            <person name="Obukhova E."/>
            <person name="Bogdanov V."/>
            <person name="Penin A."/>
            <person name="Logacheva M."/>
        </authorList>
    </citation>
    <scope>NUCLEOTIDE SEQUENCE</scope>
    <source>
        <strain evidence="8">Hsosn_3</strain>
        <tissue evidence="8">Leaf</tissue>
    </source>
</reference>
<dbReference type="InterPro" id="IPR051824">
    <property type="entry name" value="LRR_Rcpt-Like_S/T_Kinase"/>
</dbReference>
<keyword evidence="9" id="KW-1185">Reference proteome</keyword>
<dbReference type="EMBL" id="JAUIZM010000003">
    <property type="protein sequence ID" value="KAK1395256.1"/>
    <property type="molecule type" value="Genomic_DNA"/>
</dbReference>
<protein>
    <recommendedName>
        <fullName evidence="10">Non-specific serine/threonine protein kinase</fullName>
    </recommendedName>
</protein>
<dbReference type="FunFam" id="3.80.10.10:FF:000041">
    <property type="entry name" value="LRR receptor-like serine/threonine-protein kinase ERECTA"/>
    <property type="match status" value="1"/>
</dbReference>
<keyword evidence="7" id="KW-0812">Transmembrane</keyword>
<accession>A0AAD8J0V5</accession>
<reference evidence="8" key="2">
    <citation type="submission" date="2023-05" db="EMBL/GenBank/DDBJ databases">
        <authorList>
            <person name="Schelkunov M.I."/>
        </authorList>
    </citation>
    <scope>NUCLEOTIDE SEQUENCE</scope>
    <source>
        <strain evidence="8">Hsosn_3</strain>
        <tissue evidence="8">Leaf</tissue>
    </source>
</reference>
<comment type="caution">
    <text evidence="8">The sequence shown here is derived from an EMBL/GenBank/DDBJ whole genome shotgun (WGS) entry which is preliminary data.</text>
</comment>
<dbReference type="AlphaFoldDB" id="A0AAD8J0V5"/>
<evidence type="ECO:0000256" key="4">
    <source>
        <dbReference type="ARBA" id="ARBA00022737"/>
    </source>
</evidence>
<evidence type="ECO:0000313" key="9">
    <source>
        <dbReference type="Proteomes" id="UP001237642"/>
    </source>
</evidence>
<dbReference type="PANTHER" id="PTHR48006">
    <property type="entry name" value="LEUCINE-RICH REPEAT-CONTAINING PROTEIN DDB_G0281931-RELATED"/>
    <property type="match status" value="1"/>
</dbReference>
<proteinExistence type="predicted"/>
<sequence length="206" mass="23675">MLRSYNISGKIPNYLSQLATLKILDLSFNKLEGEIPTHLHNLTSLKILYLTNNSLTGNIPDWITFTKFIDNKDLSYNNFSSDQSEKCTELLNMFRSYENNLTFESDEDSGGQARFVFWRRYWGTSSTGFFNDLYTARNISVLKMNDSVLYTRARLSPLSLSPNRERNITIVVVVVALGFLLLTFPGIVWWKGYLGNRISREEGDVV</sequence>
<dbReference type="InterPro" id="IPR001611">
    <property type="entry name" value="Leu-rich_rpt"/>
</dbReference>
<dbReference type="GO" id="GO:0016020">
    <property type="term" value="C:membrane"/>
    <property type="evidence" value="ECO:0007669"/>
    <property type="project" value="UniProtKB-SubCell"/>
</dbReference>
<evidence type="ECO:0000256" key="1">
    <source>
        <dbReference type="ARBA" id="ARBA00004479"/>
    </source>
</evidence>
<dbReference type="InterPro" id="IPR032675">
    <property type="entry name" value="LRR_dom_sf"/>
</dbReference>
<keyword evidence="5 7" id="KW-0472">Membrane</keyword>
<evidence type="ECO:0000256" key="5">
    <source>
        <dbReference type="ARBA" id="ARBA00023136"/>
    </source>
</evidence>
<keyword evidence="4" id="KW-0677">Repeat</keyword>
<gene>
    <name evidence="8" type="ORF">POM88_014312</name>
</gene>
<keyword evidence="3" id="KW-0732">Signal</keyword>